<keyword evidence="1" id="KW-1133">Transmembrane helix</keyword>
<dbReference type="AlphaFoldDB" id="A0A9D1KWS8"/>
<dbReference type="EMBL" id="DVLT01000038">
    <property type="protein sequence ID" value="HIU02687.1"/>
    <property type="molecule type" value="Genomic_DNA"/>
</dbReference>
<feature type="transmembrane region" description="Helical" evidence="1">
    <location>
        <begin position="127"/>
        <end position="145"/>
    </location>
</feature>
<keyword evidence="1" id="KW-0472">Membrane</keyword>
<reference evidence="2" key="1">
    <citation type="submission" date="2020-10" db="EMBL/GenBank/DDBJ databases">
        <authorList>
            <person name="Gilroy R."/>
        </authorList>
    </citation>
    <scope>NUCLEOTIDE SEQUENCE</scope>
    <source>
        <strain evidence="2">CHK187-14744</strain>
    </source>
</reference>
<evidence type="ECO:0000313" key="2">
    <source>
        <dbReference type="EMBL" id="HIU02687.1"/>
    </source>
</evidence>
<feature type="transmembrane region" description="Helical" evidence="1">
    <location>
        <begin position="6"/>
        <end position="28"/>
    </location>
</feature>
<organism evidence="2 3">
    <name type="scientific">Candidatus Onthocola gallistercoris</name>
    <dbReference type="NCBI Taxonomy" id="2840876"/>
    <lineage>
        <taxon>Bacteria</taxon>
        <taxon>Bacillati</taxon>
        <taxon>Bacillota</taxon>
        <taxon>Bacilli</taxon>
        <taxon>Candidatus Onthocola</taxon>
    </lineage>
</organism>
<comment type="caution">
    <text evidence="2">The sequence shown here is derived from an EMBL/GenBank/DDBJ whole genome shotgun (WGS) entry which is preliminary data.</text>
</comment>
<sequence length="238" mass="27547">MRNWFIGQGIPIYVMTAVLVMGIFTLWMSDRIYKRLIKEADLMGTSNHRLIKYIKLKIQSYFKIGMRPEDTQSLARRYIMKYKTGPFSTQTWRRLPGLMEAVLLLEGACVMLYRYTAGQSLAEASMIMAAAIIGAALIHSLAWFVDFSSKEVLLESTISDYVENFLMNKLEADFKDQNPVPPEQYKRALSEVAATQTKERRKRQNTYHYDRYMPPEGLEEGDEVDAKIVEDVLKEFLN</sequence>
<dbReference type="Proteomes" id="UP000824164">
    <property type="component" value="Unassembled WGS sequence"/>
</dbReference>
<evidence type="ECO:0000313" key="3">
    <source>
        <dbReference type="Proteomes" id="UP000824164"/>
    </source>
</evidence>
<accession>A0A9D1KWS8</accession>
<evidence type="ECO:0000256" key="1">
    <source>
        <dbReference type="SAM" id="Phobius"/>
    </source>
</evidence>
<protein>
    <submittedName>
        <fullName evidence="2">Uncharacterized protein</fullName>
    </submittedName>
</protein>
<reference evidence="2" key="2">
    <citation type="journal article" date="2021" name="PeerJ">
        <title>Extensive microbial diversity within the chicken gut microbiome revealed by metagenomics and culture.</title>
        <authorList>
            <person name="Gilroy R."/>
            <person name="Ravi A."/>
            <person name="Getino M."/>
            <person name="Pursley I."/>
            <person name="Horton D.L."/>
            <person name="Alikhan N.F."/>
            <person name="Baker D."/>
            <person name="Gharbi K."/>
            <person name="Hall N."/>
            <person name="Watson M."/>
            <person name="Adriaenssens E.M."/>
            <person name="Foster-Nyarko E."/>
            <person name="Jarju S."/>
            <person name="Secka A."/>
            <person name="Antonio M."/>
            <person name="Oren A."/>
            <person name="Chaudhuri R.R."/>
            <person name="La Ragione R."/>
            <person name="Hildebrand F."/>
            <person name="Pallen M.J."/>
        </authorList>
    </citation>
    <scope>NUCLEOTIDE SEQUENCE</scope>
    <source>
        <strain evidence="2">CHK187-14744</strain>
    </source>
</reference>
<proteinExistence type="predicted"/>
<keyword evidence="1" id="KW-0812">Transmembrane</keyword>
<name>A0A9D1KWS8_9FIRM</name>
<gene>
    <name evidence="2" type="ORF">IAB63_05490</name>
</gene>